<evidence type="ECO:0000256" key="2">
    <source>
        <dbReference type="ARBA" id="ARBA00022679"/>
    </source>
</evidence>
<organism evidence="6 7">
    <name type="scientific">Gemmobacter megaterium</name>
    <dbReference type="NCBI Taxonomy" id="1086013"/>
    <lineage>
        <taxon>Bacteria</taxon>
        <taxon>Pseudomonadati</taxon>
        <taxon>Pseudomonadota</taxon>
        <taxon>Alphaproteobacteria</taxon>
        <taxon>Rhodobacterales</taxon>
        <taxon>Paracoccaceae</taxon>
        <taxon>Gemmobacter</taxon>
    </lineage>
</organism>
<accession>A0A1N7MBA0</accession>
<feature type="domain" description="Phospholipid/glycerol acyltransferase" evidence="5">
    <location>
        <begin position="77"/>
        <end position="191"/>
    </location>
</feature>
<evidence type="ECO:0000313" key="7">
    <source>
        <dbReference type="Proteomes" id="UP000186141"/>
    </source>
</evidence>
<name>A0A1N7MBA0_9RHOB</name>
<evidence type="ECO:0000256" key="3">
    <source>
        <dbReference type="ARBA" id="ARBA00023315"/>
    </source>
</evidence>
<dbReference type="SMART" id="SM00563">
    <property type="entry name" value="PlsC"/>
    <property type="match status" value="1"/>
</dbReference>
<keyword evidence="4" id="KW-0812">Transmembrane</keyword>
<dbReference type="CDD" id="cd07989">
    <property type="entry name" value="LPLAT_AGPAT-like"/>
    <property type="match status" value="1"/>
</dbReference>
<keyword evidence="7" id="KW-1185">Reference proteome</keyword>
<dbReference type="Pfam" id="PF01553">
    <property type="entry name" value="Acyltransferase"/>
    <property type="match status" value="1"/>
</dbReference>
<dbReference type="GO" id="GO:0003841">
    <property type="term" value="F:1-acylglycerol-3-phosphate O-acyltransferase activity"/>
    <property type="evidence" value="ECO:0007669"/>
    <property type="project" value="TreeGrafter"/>
</dbReference>
<dbReference type="RefSeq" id="WP_229740454.1">
    <property type="nucleotide sequence ID" value="NZ_BMEH01000002.1"/>
</dbReference>
<keyword evidence="2 6" id="KW-0808">Transferase</keyword>
<dbReference type="AlphaFoldDB" id="A0A1N7MBA0"/>
<keyword evidence="3 6" id="KW-0012">Acyltransferase</keyword>
<keyword evidence="4" id="KW-1133">Transmembrane helix</keyword>
<dbReference type="Proteomes" id="UP000186141">
    <property type="component" value="Unassembled WGS sequence"/>
</dbReference>
<evidence type="ECO:0000259" key="5">
    <source>
        <dbReference type="SMART" id="SM00563"/>
    </source>
</evidence>
<reference evidence="6 7" key="1">
    <citation type="submission" date="2017-01" db="EMBL/GenBank/DDBJ databases">
        <authorList>
            <person name="Mah S.A."/>
            <person name="Swanson W.J."/>
            <person name="Moy G.W."/>
            <person name="Vacquier V.D."/>
        </authorList>
    </citation>
    <scope>NUCLEOTIDE SEQUENCE [LARGE SCALE GENOMIC DNA]</scope>
    <source>
        <strain evidence="6 7">DSM 26375</strain>
    </source>
</reference>
<feature type="transmembrane region" description="Helical" evidence="4">
    <location>
        <begin position="12"/>
        <end position="37"/>
    </location>
</feature>
<dbReference type="GO" id="GO:0006654">
    <property type="term" value="P:phosphatidic acid biosynthetic process"/>
    <property type="evidence" value="ECO:0007669"/>
    <property type="project" value="TreeGrafter"/>
</dbReference>
<evidence type="ECO:0000256" key="4">
    <source>
        <dbReference type="SAM" id="Phobius"/>
    </source>
</evidence>
<comment type="pathway">
    <text evidence="1">Lipid metabolism.</text>
</comment>
<evidence type="ECO:0000313" key="6">
    <source>
        <dbReference type="EMBL" id="SIS83312.1"/>
    </source>
</evidence>
<dbReference type="PANTHER" id="PTHR10434">
    <property type="entry name" value="1-ACYL-SN-GLYCEROL-3-PHOSPHATE ACYLTRANSFERASE"/>
    <property type="match status" value="1"/>
</dbReference>
<proteinExistence type="predicted"/>
<dbReference type="SUPFAM" id="SSF69593">
    <property type="entry name" value="Glycerol-3-phosphate (1)-acyltransferase"/>
    <property type="match status" value="1"/>
</dbReference>
<dbReference type="STRING" id="1086013.SAMN05421774_102556"/>
<dbReference type="EMBL" id="FTOT01000002">
    <property type="protein sequence ID" value="SIS83312.1"/>
    <property type="molecule type" value="Genomic_DNA"/>
</dbReference>
<sequence>MMGPVRLALQYVLSLIFIVQMYLMMAIMAVVFLPWALISPAGAFAACQSFCLWVRFTARWLIGLKTEIRGTPPRDAVLVAAKHQSFLDILLIFSAMPRPRFIMKRELIWTPILGQYALRIGCIPVNRGRRGAAIKQMLADVASGKDKGGQLTIYAQGTRVAPGVKAPYKIGIGALYQELGQDCVPVATNVGVFWPRHGILRKPGVAVVDFLPRIPAGKPLPEFMAELEQAVETRSDALLTEAGFRPDAT</sequence>
<dbReference type="PANTHER" id="PTHR10434:SF40">
    <property type="entry name" value="1-ACYL-SN-GLYCEROL-3-PHOSPHATE ACYLTRANSFERASE"/>
    <property type="match status" value="1"/>
</dbReference>
<dbReference type="InterPro" id="IPR002123">
    <property type="entry name" value="Plipid/glycerol_acylTrfase"/>
</dbReference>
<evidence type="ECO:0000256" key="1">
    <source>
        <dbReference type="ARBA" id="ARBA00005189"/>
    </source>
</evidence>
<gene>
    <name evidence="6" type="ORF">SAMN05421774_102556</name>
</gene>
<keyword evidence="4" id="KW-0472">Membrane</keyword>
<protein>
    <submittedName>
        <fullName evidence="6">1-acyl-sn-glycerol-3-phosphate acyltransferase</fullName>
    </submittedName>
</protein>